<dbReference type="PATRIC" id="fig|1423775.4.peg.334"/>
<accession>A0A0R1K7N8</accession>
<feature type="domain" description="S-layer protein C-terminal" evidence="2">
    <location>
        <begin position="294"/>
        <end position="349"/>
    </location>
</feature>
<keyword evidence="4" id="KW-1185">Reference proteome</keyword>
<dbReference type="AlphaFoldDB" id="A0A0R1K7N8"/>
<sequence length="486" mass="55454">MKTMKKKRVIIVSTLLSAGIITAAVVVDNTSLFSNLNVIENVKADDKDENDINSWMPDENLQQIIADIYKVDIEDLTWKILEEKPAHNKGESLFVHLEGVEDLDGLQYVKKMTGVRFYNPVKNINVLSEHDYLNNLQIANVKTANFDPYLFDLKYDSSRKPGTSRSGQIFTGEMIKSSKDFISIDLKKYFGDTFIGILNDEVNVITENPNATSYFDKINKIVEVSNLTREMESEDGSYTGNIKIEFVEIAHLFSVEMEPSTVTIQITIPYEITPKPKPGGGGGKPTNKIESIDTTNIMTDKKAIDTYDAYGQNKKERTLTKQTTDFVTETKNTVGKTEYYRIGENEWVKTDDVKVFHFNNAVKQTHGDDHKELTQFRNRGKVENRALKSSSSWVTDRYAYFKDDKYHRVATHEWVHDDHVLKYTPIDGVLKVNENVPLYNSQGKVRNRGLMNNSEFITDRTATINDQLMYRVATDEWVPASSVTLK</sequence>
<reference evidence="3 4" key="1">
    <citation type="journal article" date="2015" name="Genome Announc.">
        <title>Expanding the biotechnology potential of lactobacilli through comparative genomics of 213 strains and associated genera.</title>
        <authorList>
            <person name="Sun Z."/>
            <person name="Harris H.M."/>
            <person name="McCann A."/>
            <person name="Guo C."/>
            <person name="Argimon S."/>
            <person name="Zhang W."/>
            <person name="Yang X."/>
            <person name="Jeffery I.B."/>
            <person name="Cooney J.C."/>
            <person name="Kagawa T.F."/>
            <person name="Liu W."/>
            <person name="Song Y."/>
            <person name="Salvetti E."/>
            <person name="Wrobel A."/>
            <person name="Rasinkangas P."/>
            <person name="Parkhill J."/>
            <person name="Rea M.C."/>
            <person name="O'Sullivan O."/>
            <person name="Ritari J."/>
            <person name="Douillard F.P."/>
            <person name="Paul Ross R."/>
            <person name="Yang R."/>
            <person name="Briner A.E."/>
            <person name="Felis G.E."/>
            <person name="de Vos W.M."/>
            <person name="Barrangou R."/>
            <person name="Klaenhammer T.R."/>
            <person name="Caufield P.W."/>
            <person name="Cui Y."/>
            <person name="Zhang H."/>
            <person name="O'Toole P.W."/>
        </authorList>
    </citation>
    <scope>NUCLEOTIDE SEQUENCE [LARGE SCALE GENOMIC DNA]</scope>
    <source>
        <strain evidence="3 4">DSM 19682</strain>
    </source>
</reference>
<gene>
    <name evidence="3" type="ORF">FD03_GL000328</name>
</gene>
<feature type="signal peptide" evidence="1">
    <location>
        <begin position="1"/>
        <end position="23"/>
    </location>
</feature>
<dbReference type="EMBL" id="AZDZ01000011">
    <property type="protein sequence ID" value="KRK79629.1"/>
    <property type="molecule type" value="Genomic_DNA"/>
</dbReference>
<evidence type="ECO:0000256" key="1">
    <source>
        <dbReference type="SAM" id="SignalP"/>
    </source>
</evidence>
<dbReference type="InterPro" id="IPR024968">
    <property type="entry name" value="SlpA_C_lactobacillus"/>
</dbReference>
<name>A0A0R1K7N8_9LACO</name>
<evidence type="ECO:0000313" key="3">
    <source>
        <dbReference type="EMBL" id="KRK79629.1"/>
    </source>
</evidence>
<comment type="caution">
    <text evidence="3">The sequence shown here is derived from an EMBL/GenBank/DDBJ whole genome shotgun (WGS) entry which is preliminary data.</text>
</comment>
<dbReference type="Gene3D" id="3.80.10.10">
    <property type="entry name" value="Ribonuclease Inhibitor"/>
    <property type="match status" value="1"/>
</dbReference>
<organism evidence="3 4">
    <name type="scientific">Companilactobacillus nodensis DSM 19682 = JCM 14932 = NBRC 107160</name>
    <dbReference type="NCBI Taxonomy" id="1423775"/>
    <lineage>
        <taxon>Bacteria</taxon>
        <taxon>Bacillati</taxon>
        <taxon>Bacillota</taxon>
        <taxon>Bacilli</taxon>
        <taxon>Lactobacillales</taxon>
        <taxon>Lactobacillaceae</taxon>
        <taxon>Companilactobacillus</taxon>
    </lineage>
</organism>
<proteinExistence type="predicted"/>
<dbReference type="Pfam" id="PF03217">
    <property type="entry name" value="SlpA"/>
    <property type="match status" value="1"/>
</dbReference>
<protein>
    <recommendedName>
        <fullName evidence="2">S-layer protein C-terminal domain-containing protein</fullName>
    </recommendedName>
</protein>
<feature type="chain" id="PRO_5039003133" description="S-layer protein C-terminal domain-containing protein" evidence="1">
    <location>
        <begin position="24"/>
        <end position="486"/>
    </location>
</feature>
<dbReference type="InterPro" id="IPR032675">
    <property type="entry name" value="LRR_dom_sf"/>
</dbReference>
<keyword evidence="1" id="KW-0732">Signal</keyword>
<dbReference type="STRING" id="1423775.FD03_GL000328"/>
<dbReference type="Proteomes" id="UP000051248">
    <property type="component" value="Unassembled WGS sequence"/>
</dbReference>
<evidence type="ECO:0000259" key="2">
    <source>
        <dbReference type="Pfam" id="PF03217"/>
    </source>
</evidence>
<evidence type="ECO:0000313" key="4">
    <source>
        <dbReference type="Proteomes" id="UP000051248"/>
    </source>
</evidence>